<evidence type="ECO:0000256" key="1">
    <source>
        <dbReference type="ARBA" id="ARBA00022722"/>
    </source>
</evidence>
<dbReference type="Gene3D" id="3.30.420.10">
    <property type="entry name" value="Ribonuclease H-like superfamily/Ribonuclease H"/>
    <property type="match status" value="1"/>
</dbReference>
<dbReference type="InterPro" id="IPR036397">
    <property type="entry name" value="RNaseH_sf"/>
</dbReference>
<dbReference type="PANTHER" id="PTHR13620:SF104">
    <property type="entry name" value="EXONUCLEASE 3'-5' DOMAIN-CONTAINING PROTEIN 2"/>
    <property type="match status" value="1"/>
</dbReference>
<dbReference type="InterPro" id="IPR012337">
    <property type="entry name" value="RNaseH-like_sf"/>
</dbReference>
<feature type="domain" description="3'-5' exonuclease" evidence="3">
    <location>
        <begin position="58"/>
        <end position="210"/>
    </location>
</feature>
<name>A0ABP1FZ79_9CHLO</name>
<evidence type="ECO:0000313" key="5">
    <source>
        <dbReference type="Proteomes" id="UP001497392"/>
    </source>
</evidence>
<reference evidence="4 5" key="1">
    <citation type="submission" date="2024-06" db="EMBL/GenBank/DDBJ databases">
        <authorList>
            <person name="Kraege A."/>
            <person name="Thomma B."/>
        </authorList>
    </citation>
    <scope>NUCLEOTIDE SEQUENCE [LARGE SCALE GENOMIC DNA]</scope>
</reference>
<proteinExistence type="predicted"/>
<sequence>MFKRSKLQQRSEREAGELVQLRPPEPMQFLGGFRVYVVNEACHVQGALDSLRASMTDRVVGIDLEWRPDIGRSQKHKVALMQLASSTCAVLIRTCRMDTLPACLNAFLQDPSTALVGFSWDAADENKARSSFGLGRKNFGLFYDAQKIAAQLSYSRFGLGRLCEAILGLDLPKPKHVTMSDWEQKALSQQQIVYAALDALVTGQLFRGLRLLHSDSSWGLSSS</sequence>
<dbReference type="Pfam" id="PF01612">
    <property type="entry name" value="DNA_pol_A_exo1"/>
    <property type="match status" value="1"/>
</dbReference>
<keyword evidence="1" id="KW-0540">Nuclease</keyword>
<keyword evidence="5" id="KW-1185">Reference proteome</keyword>
<accession>A0ABP1FZ79</accession>
<dbReference type="InterPro" id="IPR051132">
    <property type="entry name" value="3-5_Exonuclease_domain"/>
</dbReference>
<organism evidence="4 5">
    <name type="scientific">Coccomyxa viridis</name>
    <dbReference type="NCBI Taxonomy" id="1274662"/>
    <lineage>
        <taxon>Eukaryota</taxon>
        <taxon>Viridiplantae</taxon>
        <taxon>Chlorophyta</taxon>
        <taxon>core chlorophytes</taxon>
        <taxon>Trebouxiophyceae</taxon>
        <taxon>Trebouxiophyceae incertae sedis</taxon>
        <taxon>Coccomyxaceae</taxon>
        <taxon>Coccomyxa</taxon>
    </lineage>
</organism>
<dbReference type="SUPFAM" id="SSF53098">
    <property type="entry name" value="Ribonuclease H-like"/>
    <property type="match status" value="1"/>
</dbReference>
<evidence type="ECO:0000256" key="2">
    <source>
        <dbReference type="ARBA" id="ARBA00022801"/>
    </source>
</evidence>
<gene>
    <name evidence="4" type="primary">g7002</name>
    <name evidence="4" type="ORF">VP750_LOCUS5990</name>
</gene>
<protein>
    <submittedName>
        <fullName evidence="4">G7002 protein</fullName>
    </submittedName>
</protein>
<dbReference type="PANTHER" id="PTHR13620">
    <property type="entry name" value="3-5 EXONUCLEASE"/>
    <property type="match status" value="1"/>
</dbReference>
<comment type="caution">
    <text evidence="4">The sequence shown here is derived from an EMBL/GenBank/DDBJ whole genome shotgun (WGS) entry which is preliminary data.</text>
</comment>
<evidence type="ECO:0000313" key="4">
    <source>
        <dbReference type="EMBL" id="CAL5224331.1"/>
    </source>
</evidence>
<keyword evidence="2" id="KW-0378">Hydrolase</keyword>
<dbReference type="EMBL" id="CAXHTA020000010">
    <property type="protein sequence ID" value="CAL5224331.1"/>
    <property type="molecule type" value="Genomic_DNA"/>
</dbReference>
<evidence type="ECO:0000259" key="3">
    <source>
        <dbReference type="Pfam" id="PF01612"/>
    </source>
</evidence>
<dbReference type="CDD" id="cd06141">
    <property type="entry name" value="WRN_exo"/>
    <property type="match status" value="1"/>
</dbReference>
<dbReference type="InterPro" id="IPR002562">
    <property type="entry name" value="3'-5'_exonuclease_dom"/>
</dbReference>
<dbReference type="Proteomes" id="UP001497392">
    <property type="component" value="Unassembled WGS sequence"/>
</dbReference>